<name>A0A4D7AWY4_9HYPH</name>
<gene>
    <name evidence="2" type="ORF">E8M01_10155</name>
</gene>
<dbReference type="AlphaFoldDB" id="A0A4D7AWY4"/>
<sequence>MHVNRFADLKPYDAPGHHGMHMLRMQGREAGPADMMWLGVSQILPGGSIDLSSSPDEKFYVVLEGDLTVETESGSVRLGVWDSCRIAPHEKRALKNPTNRTVVVLLAMPLPKPQP</sequence>
<dbReference type="Proteomes" id="UP000298781">
    <property type="component" value="Chromosome"/>
</dbReference>
<protein>
    <submittedName>
        <fullName evidence="2">Cupin domain-containing protein</fullName>
    </submittedName>
</protein>
<dbReference type="OrthoDB" id="2886949at2"/>
<evidence type="ECO:0000313" key="2">
    <source>
        <dbReference type="EMBL" id="QCI64561.1"/>
    </source>
</evidence>
<accession>A0A4D7AWY4</accession>
<keyword evidence="3" id="KW-1185">Reference proteome</keyword>
<dbReference type="Gene3D" id="2.60.120.10">
    <property type="entry name" value="Jelly Rolls"/>
    <property type="match status" value="1"/>
</dbReference>
<dbReference type="SUPFAM" id="SSF51182">
    <property type="entry name" value="RmlC-like cupins"/>
    <property type="match status" value="1"/>
</dbReference>
<dbReference type="KEGG" id="pstg:E8M01_10155"/>
<feature type="domain" description="Cupin type-2" evidence="1">
    <location>
        <begin position="42"/>
        <end position="106"/>
    </location>
</feature>
<dbReference type="InterPro" id="IPR014710">
    <property type="entry name" value="RmlC-like_jellyroll"/>
</dbReference>
<dbReference type="RefSeq" id="WP_136960014.1">
    <property type="nucleotide sequence ID" value="NZ_CP039690.1"/>
</dbReference>
<dbReference type="InterPro" id="IPR011051">
    <property type="entry name" value="RmlC_Cupin_sf"/>
</dbReference>
<proteinExistence type="predicted"/>
<dbReference type="CDD" id="cd20299">
    <property type="entry name" value="cupin_YP766765-like"/>
    <property type="match status" value="1"/>
</dbReference>
<evidence type="ECO:0000259" key="1">
    <source>
        <dbReference type="Pfam" id="PF07883"/>
    </source>
</evidence>
<evidence type="ECO:0000313" key="3">
    <source>
        <dbReference type="Proteomes" id="UP000298781"/>
    </source>
</evidence>
<reference evidence="2 3" key="1">
    <citation type="submission" date="2019-04" db="EMBL/GenBank/DDBJ databases">
        <title>Phreatobacter aquaticus sp. nov.</title>
        <authorList>
            <person name="Choi A."/>
        </authorList>
    </citation>
    <scope>NUCLEOTIDE SEQUENCE [LARGE SCALE GENOMIC DNA]</scope>
    <source>
        <strain evidence="2 3">KCTC 52518</strain>
    </source>
</reference>
<dbReference type="InterPro" id="IPR013096">
    <property type="entry name" value="Cupin_2"/>
</dbReference>
<dbReference type="Pfam" id="PF07883">
    <property type="entry name" value="Cupin_2"/>
    <property type="match status" value="1"/>
</dbReference>
<organism evidence="2 3">
    <name type="scientific">Phreatobacter stygius</name>
    <dbReference type="NCBI Taxonomy" id="1940610"/>
    <lineage>
        <taxon>Bacteria</taxon>
        <taxon>Pseudomonadati</taxon>
        <taxon>Pseudomonadota</taxon>
        <taxon>Alphaproteobacteria</taxon>
        <taxon>Hyphomicrobiales</taxon>
        <taxon>Phreatobacteraceae</taxon>
        <taxon>Phreatobacter</taxon>
    </lineage>
</organism>
<dbReference type="EMBL" id="CP039690">
    <property type="protein sequence ID" value="QCI64561.1"/>
    <property type="molecule type" value="Genomic_DNA"/>
</dbReference>